<gene>
    <name evidence="2" type="ORF">SAMN05216490_0713</name>
</gene>
<organism evidence="2 3">
    <name type="scientific">Mucilaginibacter mallensis</name>
    <dbReference type="NCBI Taxonomy" id="652787"/>
    <lineage>
        <taxon>Bacteria</taxon>
        <taxon>Pseudomonadati</taxon>
        <taxon>Bacteroidota</taxon>
        <taxon>Sphingobacteriia</taxon>
        <taxon>Sphingobacteriales</taxon>
        <taxon>Sphingobacteriaceae</taxon>
        <taxon>Mucilaginibacter</taxon>
    </lineage>
</organism>
<feature type="transmembrane region" description="Helical" evidence="1">
    <location>
        <begin position="6"/>
        <end position="27"/>
    </location>
</feature>
<feature type="transmembrane region" description="Helical" evidence="1">
    <location>
        <begin position="39"/>
        <end position="61"/>
    </location>
</feature>
<evidence type="ECO:0000313" key="2">
    <source>
        <dbReference type="EMBL" id="SDS19605.1"/>
    </source>
</evidence>
<keyword evidence="1" id="KW-0472">Membrane</keyword>
<evidence type="ECO:0000313" key="3">
    <source>
        <dbReference type="Proteomes" id="UP000199679"/>
    </source>
</evidence>
<proteinExistence type="predicted"/>
<keyword evidence="1" id="KW-1133">Transmembrane helix</keyword>
<keyword evidence="3" id="KW-1185">Reference proteome</keyword>
<sequence>MGYYYIYTHMLFCVVILLTSWVGWQISQSTGNTEKVNSIFSWPYVVLLIDIFLVISYFIIIRGGEIDVNHHIQPPSAYVETFWSMVIFITYLFWDVITKLRKIEFEPAEGTQYYRKLKLSFNIPDNLF</sequence>
<reference evidence="2 3" key="1">
    <citation type="submission" date="2016-10" db="EMBL/GenBank/DDBJ databases">
        <authorList>
            <person name="de Groot N.N."/>
        </authorList>
    </citation>
    <scope>NUCLEOTIDE SEQUENCE [LARGE SCALE GENOMIC DNA]</scope>
    <source>
        <strain evidence="2 3">MP1X4</strain>
    </source>
</reference>
<dbReference type="EMBL" id="LT629740">
    <property type="protein sequence ID" value="SDS19605.1"/>
    <property type="molecule type" value="Genomic_DNA"/>
</dbReference>
<keyword evidence="1" id="KW-0812">Transmembrane</keyword>
<dbReference type="Proteomes" id="UP000199679">
    <property type="component" value="Chromosome I"/>
</dbReference>
<protein>
    <submittedName>
        <fullName evidence="2">Uncharacterized protein</fullName>
    </submittedName>
</protein>
<name>A0A1H1Q841_MUCMA</name>
<accession>A0A1H1Q841</accession>
<evidence type="ECO:0000256" key="1">
    <source>
        <dbReference type="SAM" id="Phobius"/>
    </source>
</evidence>
<dbReference type="AlphaFoldDB" id="A0A1H1Q841"/>
<feature type="transmembrane region" description="Helical" evidence="1">
    <location>
        <begin position="81"/>
        <end position="97"/>
    </location>
</feature>